<gene>
    <name evidence="1" type="ORF">K4G66_31335</name>
</gene>
<proteinExistence type="predicted"/>
<accession>A0AA49GN51</accession>
<reference evidence="1" key="1">
    <citation type="journal article" date="2023" name="Comput. Struct. Biotechnol. J.">
        <title>Discovery of a novel marine Bacteroidetes with a rich repertoire of carbohydrate-active enzymes.</title>
        <authorList>
            <person name="Chen B."/>
            <person name="Liu G."/>
            <person name="Chen Q."/>
            <person name="Wang H."/>
            <person name="Liu L."/>
            <person name="Tang K."/>
        </authorList>
    </citation>
    <scope>NUCLEOTIDE SEQUENCE</scope>
    <source>
        <strain evidence="1">TK19036</strain>
    </source>
</reference>
<protein>
    <submittedName>
        <fullName evidence="1">Uncharacterized protein</fullName>
    </submittedName>
</protein>
<sequence length="238" mass="27893">METLHKDWLTRDLLDFEYKKYVLLAYMQNVKSKFTDRELYPFMSDLVFHYNNLLSLQKNKQLIYENFPKEVSKADFEKLKIHYRQIIQDSELMKTIEDIIGFAVPHFQMRVQEGADIYEDIADQISIEPVGITPLYKNEGYLLLFSNQQTVVHIYHYKITVFHQADESYRAIHTQLMEETQWSIANSFEQIKKNLVATNKALPNPATFLAVSQKAYPLDATLLPITKRLLVQHIGKAA</sequence>
<dbReference type="EMBL" id="CP120682">
    <property type="protein sequence ID" value="WKN36861.1"/>
    <property type="molecule type" value="Genomic_DNA"/>
</dbReference>
<reference evidence="1" key="2">
    <citation type="journal article" date="2024" name="Antonie Van Leeuwenhoek">
        <title>Roseihalotalea indica gen. nov., sp. nov., a halophilic Bacteroidetes from mesopelagic Southwest Indian Ocean with higher carbohydrate metabolic potential.</title>
        <authorList>
            <person name="Chen B."/>
            <person name="Zhang M."/>
            <person name="Lin D."/>
            <person name="Ye J."/>
            <person name="Tang K."/>
        </authorList>
    </citation>
    <scope>NUCLEOTIDE SEQUENCE</scope>
    <source>
        <strain evidence="1">TK19036</strain>
    </source>
</reference>
<name>A0AA49GN51_9BACT</name>
<dbReference type="AlphaFoldDB" id="A0AA49GN51"/>
<organism evidence="1">
    <name type="scientific">Roseihalotalea indica</name>
    <dbReference type="NCBI Taxonomy" id="2867963"/>
    <lineage>
        <taxon>Bacteria</taxon>
        <taxon>Pseudomonadati</taxon>
        <taxon>Bacteroidota</taxon>
        <taxon>Cytophagia</taxon>
        <taxon>Cytophagales</taxon>
        <taxon>Catalimonadaceae</taxon>
        <taxon>Roseihalotalea</taxon>
    </lineage>
</organism>
<evidence type="ECO:0000313" key="1">
    <source>
        <dbReference type="EMBL" id="WKN36861.1"/>
    </source>
</evidence>